<evidence type="ECO:0000256" key="5">
    <source>
        <dbReference type="ARBA" id="ARBA00022989"/>
    </source>
</evidence>
<comment type="caution">
    <text evidence="9">The sequence shown here is derived from an EMBL/GenBank/DDBJ whole genome shotgun (WGS) entry which is preliminary data.</text>
</comment>
<organism evidence="9 10">
    <name type="scientific">Rhizobium alvei</name>
    <dbReference type="NCBI Taxonomy" id="1132659"/>
    <lineage>
        <taxon>Bacteria</taxon>
        <taxon>Pseudomonadati</taxon>
        <taxon>Pseudomonadota</taxon>
        <taxon>Alphaproteobacteria</taxon>
        <taxon>Hyphomicrobiales</taxon>
        <taxon>Rhizobiaceae</taxon>
        <taxon>Rhizobium/Agrobacterium group</taxon>
        <taxon>Rhizobium</taxon>
    </lineage>
</organism>
<proteinExistence type="predicted"/>
<dbReference type="EMBL" id="JAUOZU010000005">
    <property type="protein sequence ID" value="MDO6963458.1"/>
    <property type="molecule type" value="Genomic_DNA"/>
</dbReference>
<dbReference type="RefSeq" id="WP_304375365.1">
    <property type="nucleotide sequence ID" value="NZ_JAUOZU010000005.1"/>
</dbReference>
<dbReference type="InterPro" id="IPR036259">
    <property type="entry name" value="MFS_trans_sf"/>
</dbReference>
<keyword evidence="6 7" id="KW-0472">Membrane</keyword>
<dbReference type="SUPFAM" id="SSF103473">
    <property type="entry name" value="MFS general substrate transporter"/>
    <property type="match status" value="1"/>
</dbReference>
<keyword evidence="3" id="KW-1003">Cell membrane</keyword>
<evidence type="ECO:0000256" key="2">
    <source>
        <dbReference type="ARBA" id="ARBA00022448"/>
    </source>
</evidence>
<feature type="transmembrane region" description="Helical" evidence="7">
    <location>
        <begin position="343"/>
        <end position="362"/>
    </location>
</feature>
<evidence type="ECO:0000313" key="10">
    <source>
        <dbReference type="Proteomes" id="UP001174932"/>
    </source>
</evidence>
<accession>A0ABT8YJE6</accession>
<evidence type="ECO:0000259" key="8">
    <source>
        <dbReference type="PROSITE" id="PS50850"/>
    </source>
</evidence>
<evidence type="ECO:0000256" key="4">
    <source>
        <dbReference type="ARBA" id="ARBA00022692"/>
    </source>
</evidence>
<feature type="transmembrane region" description="Helical" evidence="7">
    <location>
        <begin position="368"/>
        <end position="392"/>
    </location>
</feature>
<feature type="transmembrane region" description="Helical" evidence="7">
    <location>
        <begin position="174"/>
        <end position="192"/>
    </location>
</feature>
<dbReference type="PROSITE" id="PS50850">
    <property type="entry name" value="MFS"/>
    <property type="match status" value="1"/>
</dbReference>
<evidence type="ECO:0000256" key="6">
    <source>
        <dbReference type="ARBA" id="ARBA00023136"/>
    </source>
</evidence>
<sequence>MASIVTQDAQPLRARTGFFITLAGVTIMMAGASAPSPFYPVLREQMGFSPAMMTAIFAVYTVALLLSLLVAGSISDHVGRRPALSAAFALLALSVYLFWQAKGVDGLLIARGVQGLACGVLLSTLSAAAVDLEPVERPGSASVWNAVLPLIGLGVGSLFAGAVMDYGSAPMDEVFGTFLILYIALTGLVWIAPETAPRHEGLLQALVPRVGVPSAARRAFWRGTPAVMAGWATGGLYLSLGAPIMAYLGVTDFLLQALVITLLAVTGALASFIARKAPARKITLFGTSALAIGTSIAIAALLLQSLPAYLVAVIVVGMGFGTCFLGILRSVVPITPADERSELFASLFTISYIAFGLPTLIAGSLLPILGFSATITGYGTLIVLMSTVAGLMRKFGDQI</sequence>
<feature type="domain" description="Major facilitator superfamily (MFS) profile" evidence="8">
    <location>
        <begin position="10"/>
        <end position="399"/>
    </location>
</feature>
<dbReference type="InterPro" id="IPR011701">
    <property type="entry name" value="MFS"/>
</dbReference>
<keyword evidence="10" id="KW-1185">Reference proteome</keyword>
<keyword evidence="4 7" id="KW-0812">Transmembrane</keyword>
<name>A0ABT8YJE6_9HYPH</name>
<feature type="transmembrane region" description="Helical" evidence="7">
    <location>
        <begin position="309"/>
        <end position="331"/>
    </location>
</feature>
<dbReference type="InterPro" id="IPR020846">
    <property type="entry name" value="MFS_dom"/>
</dbReference>
<feature type="transmembrane region" description="Helical" evidence="7">
    <location>
        <begin position="142"/>
        <end position="162"/>
    </location>
</feature>
<evidence type="ECO:0000256" key="3">
    <source>
        <dbReference type="ARBA" id="ARBA00022475"/>
    </source>
</evidence>
<feature type="transmembrane region" description="Helical" evidence="7">
    <location>
        <begin position="83"/>
        <end position="101"/>
    </location>
</feature>
<dbReference type="Gene3D" id="1.20.1250.20">
    <property type="entry name" value="MFS general substrate transporter like domains"/>
    <property type="match status" value="1"/>
</dbReference>
<dbReference type="Proteomes" id="UP001174932">
    <property type="component" value="Unassembled WGS sequence"/>
</dbReference>
<feature type="transmembrane region" description="Helical" evidence="7">
    <location>
        <begin position="226"/>
        <end position="247"/>
    </location>
</feature>
<evidence type="ECO:0000313" key="9">
    <source>
        <dbReference type="EMBL" id="MDO6963458.1"/>
    </source>
</evidence>
<dbReference type="PANTHER" id="PTHR23517:SF13">
    <property type="entry name" value="MAJOR FACILITATOR SUPERFAMILY MFS_1"/>
    <property type="match status" value="1"/>
</dbReference>
<dbReference type="InterPro" id="IPR050171">
    <property type="entry name" value="MFS_Transporters"/>
</dbReference>
<comment type="subcellular location">
    <subcellularLocation>
        <location evidence="1">Cell membrane</location>
        <topology evidence="1">Multi-pass membrane protein</topology>
    </subcellularLocation>
</comment>
<reference evidence="9" key="2">
    <citation type="submission" date="2023-07" db="EMBL/GenBank/DDBJ databases">
        <authorList>
            <person name="Shen H."/>
        </authorList>
    </citation>
    <scope>NUCLEOTIDE SEQUENCE</scope>
    <source>
        <strain evidence="9">TNR-22</strain>
    </source>
</reference>
<keyword evidence="5 7" id="KW-1133">Transmembrane helix</keyword>
<keyword evidence="2" id="KW-0813">Transport</keyword>
<protein>
    <submittedName>
        <fullName evidence="9">MFS transporter</fullName>
    </submittedName>
</protein>
<feature type="transmembrane region" description="Helical" evidence="7">
    <location>
        <begin position="51"/>
        <end position="71"/>
    </location>
</feature>
<feature type="transmembrane region" description="Helical" evidence="7">
    <location>
        <begin position="107"/>
        <end position="130"/>
    </location>
</feature>
<gene>
    <name evidence="9" type="ORF">Q4481_05780</name>
</gene>
<evidence type="ECO:0000256" key="7">
    <source>
        <dbReference type="SAM" id="Phobius"/>
    </source>
</evidence>
<reference evidence="9" key="1">
    <citation type="journal article" date="2015" name="Int. J. Syst. Evol. Microbiol.">
        <title>Rhizobium alvei sp. nov., isolated from a freshwater river.</title>
        <authorList>
            <person name="Sheu S.Y."/>
            <person name="Huang H.W."/>
            <person name="Young C.C."/>
            <person name="Chen W.M."/>
        </authorList>
    </citation>
    <scope>NUCLEOTIDE SEQUENCE</scope>
    <source>
        <strain evidence="9">TNR-22</strain>
    </source>
</reference>
<dbReference type="PANTHER" id="PTHR23517">
    <property type="entry name" value="RESISTANCE PROTEIN MDTM, PUTATIVE-RELATED-RELATED"/>
    <property type="match status" value="1"/>
</dbReference>
<feature type="transmembrane region" description="Helical" evidence="7">
    <location>
        <begin position="284"/>
        <end position="303"/>
    </location>
</feature>
<evidence type="ECO:0000256" key="1">
    <source>
        <dbReference type="ARBA" id="ARBA00004651"/>
    </source>
</evidence>
<feature type="transmembrane region" description="Helical" evidence="7">
    <location>
        <begin position="12"/>
        <end position="31"/>
    </location>
</feature>
<dbReference type="Pfam" id="PF07690">
    <property type="entry name" value="MFS_1"/>
    <property type="match status" value="1"/>
</dbReference>
<feature type="transmembrane region" description="Helical" evidence="7">
    <location>
        <begin position="253"/>
        <end position="272"/>
    </location>
</feature>